<dbReference type="RefSeq" id="WP_132692265.1">
    <property type="nucleotide sequence ID" value="NZ_SMFT01000007.1"/>
</dbReference>
<name>A0A4R1FMJ6_9PAST</name>
<dbReference type="EMBL" id="SMFT01000007">
    <property type="protein sequence ID" value="TCJ94702.1"/>
    <property type="molecule type" value="Genomic_DNA"/>
</dbReference>
<evidence type="ECO:0000259" key="2">
    <source>
        <dbReference type="Pfam" id="PF02698"/>
    </source>
</evidence>
<dbReference type="AlphaFoldDB" id="A0A4R1FMJ6"/>
<dbReference type="GO" id="GO:0000270">
    <property type="term" value="P:peptidoglycan metabolic process"/>
    <property type="evidence" value="ECO:0007669"/>
    <property type="project" value="TreeGrafter"/>
</dbReference>
<dbReference type="Gene3D" id="3.40.50.620">
    <property type="entry name" value="HUPs"/>
    <property type="match status" value="1"/>
</dbReference>
<dbReference type="CDD" id="cd06259">
    <property type="entry name" value="YdcF-like"/>
    <property type="match status" value="1"/>
</dbReference>
<feature type="transmembrane region" description="Helical" evidence="1">
    <location>
        <begin position="36"/>
        <end position="55"/>
    </location>
</feature>
<gene>
    <name evidence="3" type="ORF">EV694_2132</name>
</gene>
<dbReference type="PANTHER" id="PTHR30336:SF4">
    <property type="entry name" value="ENVELOPE BIOGENESIS FACTOR ELYC"/>
    <property type="match status" value="1"/>
</dbReference>
<dbReference type="GO" id="GO:0005886">
    <property type="term" value="C:plasma membrane"/>
    <property type="evidence" value="ECO:0007669"/>
    <property type="project" value="TreeGrafter"/>
</dbReference>
<dbReference type="OrthoDB" id="9809813at2"/>
<dbReference type="GO" id="GO:0043164">
    <property type="term" value="P:Gram-negative-bacterium-type cell wall biogenesis"/>
    <property type="evidence" value="ECO:0007669"/>
    <property type="project" value="TreeGrafter"/>
</dbReference>
<sequence>MFELTKLLSAIILPPFSLILMAIFALLLYKLKYPKWACAFASTALLMFYILSLPYTAEKLSDSLISEEIPSQQDYQQAQAIVVLGGGLRDSKELFASITLPALSLERLRYAAYLHQVTQLPILVTGSAPNGNSEAKVMAQELQTFFHTPVKWQENKAMNTKQNALFTAQLLLPEHIHKIILVTHEWHIQRAKWLFEKQGFEVLPAPVGHGKIPASYGLSYMHFIPQASALNTNTQLLKEWLGYWKEKWGK</sequence>
<evidence type="ECO:0000313" key="3">
    <source>
        <dbReference type="EMBL" id="TCJ94702.1"/>
    </source>
</evidence>
<dbReference type="InterPro" id="IPR051599">
    <property type="entry name" value="Cell_Envelope_Assoc"/>
</dbReference>
<keyword evidence="1" id="KW-0812">Transmembrane</keyword>
<protein>
    <submittedName>
        <fullName evidence="3">Uncharacterized SAM-binding protein YcdF (DUF218 family)</fullName>
    </submittedName>
</protein>
<feature type="transmembrane region" description="Helical" evidence="1">
    <location>
        <begin position="6"/>
        <end position="29"/>
    </location>
</feature>
<dbReference type="InterPro" id="IPR003848">
    <property type="entry name" value="DUF218"/>
</dbReference>
<organism evidence="3 4">
    <name type="scientific">Volucribacter psittacicida</name>
    <dbReference type="NCBI Taxonomy" id="203482"/>
    <lineage>
        <taxon>Bacteria</taxon>
        <taxon>Pseudomonadati</taxon>
        <taxon>Pseudomonadota</taxon>
        <taxon>Gammaproteobacteria</taxon>
        <taxon>Pasteurellales</taxon>
        <taxon>Pasteurellaceae</taxon>
        <taxon>Volucribacter</taxon>
    </lineage>
</organism>
<dbReference type="InterPro" id="IPR014729">
    <property type="entry name" value="Rossmann-like_a/b/a_fold"/>
</dbReference>
<feature type="domain" description="DUF218" evidence="2">
    <location>
        <begin position="79"/>
        <end position="242"/>
    </location>
</feature>
<keyword evidence="1" id="KW-1133">Transmembrane helix</keyword>
<evidence type="ECO:0000256" key="1">
    <source>
        <dbReference type="SAM" id="Phobius"/>
    </source>
</evidence>
<accession>A0A4R1FMJ6</accession>
<dbReference type="Proteomes" id="UP000294702">
    <property type="component" value="Unassembled WGS sequence"/>
</dbReference>
<dbReference type="PANTHER" id="PTHR30336">
    <property type="entry name" value="INNER MEMBRANE PROTEIN, PROBABLE PERMEASE"/>
    <property type="match status" value="1"/>
</dbReference>
<keyword evidence="1" id="KW-0472">Membrane</keyword>
<proteinExistence type="predicted"/>
<evidence type="ECO:0000313" key="4">
    <source>
        <dbReference type="Proteomes" id="UP000294702"/>
    </source>
</evidence>
<dbReference type="Pfam" id="PF02698">
    <property type="entry name" value="DUF218"/>
    <property type="match status" value="1"/>
</dbReference>
<comment type="caution">
    <text evidence="3">The sequence shown here is derived from an EMBL/GenBank/DDBJ whole genome shotgun (WGS) entry which is preliminary data.</text>
</comment>
<keyword evidence="4" id="KW-1185">Reference proteome</keyword>
<reference evidence="3 4" key="1">
    <citation type="submission" date="2019-03" db="EMBL/GenBank/DDBJ databases">
        <title>Genomic Encyclopedia of Type Strains, Phase IV (KMG-IV): sequencing the most valuable type-strain genomes for metagenomic binning, comparative biology and taxonomic classification.</title>
        <authorList>
            <person name="Goeker M."/>
        </authorList>
    </citation>
    <scope>NUCLEOTIDE SEQUENCE [LARGE SCALE GENOMIC DNA]</scope>
    <source>
        <strain evidence="3 4">DSM 15534</strain>
    </source>
</reference>